<dbReference type="EMBL" id="JAIRBC010000013">
    <property type="protein sequence ID" value="MCG2461125.1"/>
    <property type="molecule type" value="Genomic_DNA"/>
</dbReference>
<proteinExistence type="predicted"/>
<gene>
    <name evidence="1" type="ORF">K8352_10235</name>
</gene>
<evidence type="ECO:0000313" key="1">
    <source>
        <dbReference type="EMBL" id="MCG2461125.1"/>
    </source>
</evidence>
<dbReference type="Proteomes" id="UP001200642">
    <property type="component" value="Unassembled WGS sequence"/>
</dbReference>
<evidence type="ECO:0000313" key="2">
    <source>
        <dbReference type="Proteomes" id="UP001200642"/>
    </source>
</evidence>
<name>A0AAE3EV65_9FLAO</name>
<comment type="caution">
    <text evidence="1">The sequence shown here is derived from an EMBL/GenBank/DDBJ whole genome shotgun (WGS) entry which is preliminary data.</text>
</comment>
<keyword evidence="2" id="KW-1185">Reference proteome</keyword>
<dbReference type="RefSeq" id="WP_317902273.1">
    <property type="nucleotide sequence ID" value="NZ_JAIRBC010000013.1"/>
</dbReference>
<protein>
    <submittedName>
        <fullName evidence="1">YdeI/OmpD-associated family protein</fullName>
    </submittedName>
</protein>
<dbReference type="AlphaFoldDB" id="A0AAE3EV65"/>
<sequence length="190" mass="22364">MALKLPEHYFKSKKEWRNWLHGNHNTSTGIYLIFYSVAHEAESMRWEEAVQVAICYGWIDSTVWSLGNGKRRQYFCPRKPKSGWSRINKNYVKELSKKGHLHASGIEKIEQAKKNGSWSLLDDVEKGKIPEDLKQAFGARPFAYQNYVNFSQGYQKSYLYWLNQAKREATRKRRIQEIIRLCEANLKSRG</sequence>
<accession>A0AAE3EV65</accession>
<reference evidence="1" key="1">
    <citation type="submission" date="2023-02" db="EMBL/GenBank/DDBJ databases">
        <title>Genome of Flavobacteriaceae gen. nov. sp. strain F89.</title>
        <authorList>
            <person name="Wang Y."/>
        </authorList>
    </citation>
    <scope>NUCLEOTIDE SEQUENCE</scope>
    <source>
        <strain evidence="1">F89</strain>
    </source>
</reference>
<dbReference type="Pfam" id="PF13376">
    <property type="entry name" value="OmdA"/>
    <property type="match status" value="1"/>
</dbReference>
<organism evidence="1 2">
    <name type="scientific">Cerina litoralis</name>
    <dbReference type="NCBI Taxonomy" id="2874477"/>
    <lineage>
        <taxon>Bacteria</taxon>
        <taxon>Pseudomonadati</taxon>
        <taxon>Bacteroidota</taxon>
        <taxon>Flavobacteriia</taxon>
        <taxon>Flavobacteriales</taxon>
        <taxon>Flavobacteriaceae</taxon>
        <taxon>Cerina</taxon>
    </lineage>
</organism>